<dbReference type="GO" id="GO:0008270">
    <property type="term" value="F:zinc ion binding"/>
    <property type="evidence" value="ECO:0007669"/>
    <property type="project" value="UniProtKB-KW"/>
</dbReference>
<evidence type="ECO:0000256" key="2">
    <source>
        <dbReference type="ARBA" id="ARBA00022723"/>
    </source>
</evidence>
<evidence type="ECO:0000256" key="3">
    <source>
        <dbReference type="ARBA" id="ARBA00022771"/>
    </source>
</evidence>
<dbReference type="PANTHER" id="PTHR31437:SF1">
    <property type="entry name" value="PROTEIN SREK1IP1"/>
    <property type="match status" value="1"/>
</dbReference>
<evidence type="ECO:0000313" key="11">
    <source>
        <dbReference type="WBParaSite" id="HPBE_0000720301-mRNA-1"/>
    </source>
</evidence>
<evidence type="ECO:0000256" key="9">
    <source>
        <dbReference type="SAM" id="MobiDB-lite"/>
    </source>
</evidence>
<keyword evidence="3" id="KW-0863">Zinc-finger</keyword>
<feature type="compositionally biased region" description="Basic residues" evidence="9">
    <location>
        <begin position="105"/>
        <end position="139"/>
    </location>
</feature>
<dbReference type="GO" id="GO:0003712">
    <property type="term" value="F:transcription coregulator activity"/>
    <property type="evidence" value="ECO:0007669"/>
    <property type="project" value="InterPro"/>
</dbReference>
<keyword evidence="2" id="KW-0479">Metal-binding</keyword>
<name>A0A183FJJ6_HELPZ</name>
<proteinExistence type="inferred from homology"/>
<sequence>LYQTITDAFTFSQRLLDKKENISERRNAVSKFFMSFIENRIVCVTDVSGLAKVRQIVTGACRKCGFPGHLPFQCRNYIQLKPGQSTVIDVSSTSSESETETPLGKLKKHKKKHKKKDSKKEKKEKKDKKKKKEKKRRRHSSFELDTFQIRVDVF</sequence>
<comment type="subunit">
    <text evidence="8">Component of the Mediator complex.</text>
</comment>
<evidence type="ECO:0000256" key="8">
    <source>
        <dbReference type="RuleBase" id="RU364151"/>
    </source>
</evidence>
<comment type="function">
    <text evidence="8">Component of the Mediator complex, a coactivator involved in the regulated transcription of nearly all RNA polymerase II-dependent genes. Mediator functions as a bridge to convey information from gene-specific regulatory proteins to the basal RNA polymerase II transcription machinery. Mediator is recruited to promoters by direct interactions with regulatory proteins and serves as a scaffold for the assembly of a functional preinitiation complex with RNA polymerase II and the general transcription factors.</text>
</comment>
<protein>
    <recommendedName>
        <fullName evidence="8">Mediator of RNA polymerase II transcription subunit 19</fullName>
    </recommendedName>
    <alternativeName>
        <fullName evidence="8">Mediator complex subunit 19</fullName>
    </alternativeName>
</protein>
<reference evidence="11" key="1">
    <citation type="submission" date="2019-09" db="UniProtKB">
        <authorList>
            <consortium name="WormBaseParasite"/>
        </authorList>
    </citation>
    <scope>IDENTIFICATION</scope>
</reference>
<dbReference type="Proteomes" id="UP000050761">
    <property type="component" value="Unassembled WGS sequence"/>
</dbReference>
<keyword evidence="6 8" id="KW-0804">Transcription</keyword>
<dbReference type="InterPro" id="IPR019403">
    <property type="entry name" value="Mediator_Med19_met"/>
</dbReference>
<dbReference type="Pfam" id="PF10278">
    <property type="entry name" value="Med19"/>
    <property type="match status" value="1"/>
</dbReference>
<organism evidence="10 11">
    <name type="scientific">Heligmosomoides polygyrus</name>
    <name type="common">Parasitic roundworm</name>
    <dbReference type="NCBI Taxonomy" id="6339"/>
    <lineage>
        <taxon>Eukaryota</taxon>
        <taxon>Metazoa</taxon>
        <taxon>Ecdysozoa</taxon>
        <taxon>Nematoda</taxon>
        <taxon>Chromadorea</taxon>
        <taxon>Rhabditida</taxon>
        <taxon>Rhabditina</taxon>
        <taxon>Rhabditomorpha</taxon>
        <taxon>Strongyloidea</taxon>
        <taxon>Heligmosomidae</taxon>
        <taxon>Heligmosomoides</taxon>
    </lineage>
</organism>
<dbReference type="PANTHER" id="PTHR31437">
    <property type="entry name" value="SREK1IP1 FAMILY MEMBER"/>
    <property type="match status" value="1"/>
</dbReference>
<evidence type="ECO:0000313" key="10">
    <source>
        <dbReference type="Proteomes" id="UP000050761"/>
    </source>
</evidence>
<evidence type="ECO:0000256" key="7">
    <source>
        <dbReference type="ARBA" id="ARBA00023242"/>
    </source>
</evidence>
<dbReference type="WBParaSite" id="HPBE_0000720301-mRNA-1">
    <property type="protein sequence ID" value="HPBE_0000720301-mRNA-1"/>
    <property type="gene ID" value="HPBE_0000720301"/>
</dbReference>
<evidence type="ECO:0000256" key="6">
    <source>
        <dbReference type="ARBA" id="ARBA00023163"/>
    </source>
</evidence>
<dbReference type="GO" id="GO:0006357">
    <property type="term" value="P:regulation of transcription by RNA polymerase II"/>
    <property type="evidence" value="ECO:0007669"/>
    <property type="project" value="InterPro"/>
</dbReference>
<feature type="region of interest" description="Disordered" evidence="9">
    <location>
        <begin position="88"/>
        <end position="141"/>
    </location>
</feature>
<gene>
    <name evidence="8" type="primary">MED19</name>
</gene>
<comment type="subcellular location">
    <subcellularLocation>
        <location evidence="1 8">Nucleus</location>
    </subcellularLocation>
</comment>
<evidence type="ECO:0000256" key="1">
    <source>
        <dbReference type="ARBA" id="ARBA00004123"/>
    </source>
</evidence>
<keyword evidence="4" id="KW-0862">Zinc</keyword>
<keyword evidence="5 8" id="KW-0805">Transcription regulation</keyword>
<keyword evidence="10" id="KW-1185">Reference proteome</keyword>
<comment type="similarity">
    <text evidence="8">Belongs to the Mediator complex subunit 19 family.</text>
</comment>
<keyword evidence="8" id="KW-0010">Activator</keyword>
<accession>A0A183FJJ6</accession>
<keyword evidence="7 8" id="KW-0539">Nucleus</keyword>
<evidence type="ECO:0000256" key="5">
    <source>
        <dbReference type="ARBA" id="ARBA00023015"/>
    </source>
</evidence>
<dbReference type="GO" id="GO:0016592">
    <property type="term" value="C:mediator complex"/>
    <property type="evidence" value="ECO:0007669"/>
    <property type="project" value="InterPro"/>
</dbReference>
<evidence type="ECO:0000256" key="4">
    <source>
        <dbReference type="ARBA" id="ARBA00022833"/>
    </source>
</evidence>
<dbReference type="AlphaFoldDB" id="A0A183FJJ6"/>